<reference evidence="3 4" key="1">
    <citation type="submission" date="2018-04" db="EMBL/GenBank/DDBJ databases">
        <title>Genomic Encyclopedia of Type Strains, Phase IV (KMG-IV): sequencing the most valuable type-strain genomes for metagenomic binning, comparative biology and taxonomic classification.</title>
        <authorList>
            <person name="Goeker M."/>
        </authorList>
    </citation>
    <scope>NUCLEOTIDE SEQUENCE [LARGE SCALE GENOMIC DNA]</scope>
    <source>
        <strain evidence="3 4">DSM 104150</strain>
    </source>
</reference>
<sequence length="159" mass="17737">MNRNLVPIASLLVAGSAWAQSEPLDADALARCAQQVQQLRSEAPRLLARNAQLDEQRESIQQRQRALAAEAKGIGSEDLNAGLDYSERRRLLNDEARAFNAEIERIKDEIRAINVVKQQYAANCAQRSYRRSDFERLSPQAQAAMRAGMGGIEVPYTEP</sequence>
<accession>A0A318E8Y0</accession>
<feature type="coiled-coil region" evidence="1">
    <location>
        <begin position="36"/>
        <end position="109"/>
    </location>
</feature>
<keyword evidence="2" id="KW-0732">Signal</keyword>
<gene>
    <name evidence="3" type="ORF">C8D93_109129</name>
</gene>
<evidence type="ECO:0000313" key="4">
    <source>
        <dbReference type="Proteomes" id="UP000248330"/>
    </source>
</evidence>
<evidence type="ECO:0000313" key="3">
    <source>
        <dbReference type="EMBL" id="PXV65750.1"/>
    </source>
</evidence>
<comment type="caution">
    <text evidence="3">The sequence shown here is derived from an EMBL/GenBank/DDBJ whole genome shotgun (WGS) entry which is preliminary data.</text>
</comment>
<feature type="chain" id="PRO_5016363971" evidence="2">
    <location>
        <begin position="20"/>
        <end position="159"/>
    </location>
</feature>
<dbReference type="AlphaFoldDB" id="A0A318E8Y0"/>
<protein>
    <submittedName>
        <fullName evidence="3">Uncharacterized protein</fullName>
    </submittedName>
</protein>
<feature type="signal peptide" evidence="2">
    <location>
        <begin position="1"/>
        <end position="19"/>
    </location>
</feature>
<proteinExistence type="predicted"/>
<dbReference type="OrthoDB" id="7065039at2"/>
<dbReference type="RefSeq" id="WP_110266134.1">
    <property type="nucleotide sequence ID" value="NZ_CAKZQT010000001.1"/>
</dbReference>
<evidence type="ECO:0000256" key="1">
    <source>
        <dbReference type="SAM" id="Coils"/>
    </source>
</evidence>
<keyword evidence="1" id="KW-0175">Coiled coil</keyword>
<evidence type="ECO:0000256" key="2">
    <source>
        <dbReference type="SAM" id="SignalP"/>
    </source>
</evidence>
<dbReference type="Proteomes" id="UP000248330">
    <property type="component" value="Unassembled WGS sequence"/>
</dbReference>
<name>A0A318E8Y0_9GAMM</name>
<dbReference type="EMBL" id="QICN01000009">
    <property type="protein sequence ID" value="PXV65750.1"/>
    <property type="molecule type" value="Genomic_DNA"/>
</dbReference>
<organism evidence="3 4">
    <name type="scientific">Sinimarinibacterium flocculans</name>
    <dbReference type="NCBI Taxonomy" id="985250"/>
    <lineage>
        <taxon>Bacteria</taxon>
        <taxon>Pseudomonadati</taxon>
        <taxon>Pseudomonadota</taxon>
        <taxon>Gammaproteobacteria</taxon>
        <taxon>Nevskiales</taxon>
        <taxon>Nevskiaceae</taxon>
        <taxon>Sinimarinibacterium</taxon>
    </lineage>
</organism>
<keyword evidence="4" id="KW-1185">Reference proteome</keyword>